<keyword evidence="1" id="KW-0723">Serine/threonine-protein kinase</keyword>
<evidence type="ECO:0000256" key="1">
    <source>
        <dbReference type="ARBA" id="ARBA00022527"/>
    </source>
</evidence>
<dbReference type="SUPFAM" id="SSF55874">
    <property type="entry name" value="ATPase domain of HSP90 chaperone/DNA topoisomerase II/histidine kinase"/>
    <property type="match status" value="1"/>
</dbReference>
<evidence type="ECO:0000313" key="3">
    <source>
        <dbReference type="EMBL" id="TDD03171.1"/>
    </source>
</evidence>
<proteinExistence type="predicted"/>
<name>A0A4R4VE95_9ACTN</name>
<dbReference type="CDD" id="cd16936">
    <property type="entry name" value="HATPase_RsbW-like"/>
    <property type="match status" value="1"/>
</dbReference>
<dbReference type="EMBL" id="SMKO01000057">
    <property type="protein sequence ID" value="TDD03171.1"/>
    <property type="molecule type" value="Genomic_DNA"/>
</dbReference>
<keyword evidence="1" id="KW-0418">Kinase</keyword>
<keyword evidence="4" id="KW-1185">Reference proteome</keyword>
<evidence type="ECO:0000313" key="4">
    <source>
        <dbReference type="Proteomes" id="UP000295258"/>
    </source>
</evidence>
<gene>
    <name evidence="3" type="ORF">E1292_21755</name>
</gene>
<organism evidence="3 4">
    <name type="scientific">Nonomuraea deserti</name>
    <dbReference type="NCBI Taxonomy" id="1848322"/>
    <lineage>
        <taxon>Bacteria</taxon>
        <taxon>Bacillati</taxon>
        <taxon>Actinomycetota</taxon>
        <taxon>Actinomycetes</taxon>
        <taxon>Streptosporangiales</taxon>
        <taxon>Streptosporangiaceae</taxon>
        <taxon>Nonomuraea</taxon>
    </lineage>
</organism>
<feature type="domain" description="Histidine kinase/HSP90-like ATPase" evidence="2">
    <location>
        <begin position="20"/>
        <end position="121"/>
    </location>
</feature>
<accession>A0A4R4VE95</accession>
<reference evidence="3 4" key="1">
    <citation type="submission" date="2019-03" db="EMBL/GenBank/DDBJ databases">
        <title>Draft genome sequences of novel Actinobacteria.</title>
        <authorList>
            <person name="Sahin N."/>
            <person name="Ay H."/>
            <person name="Saygin H."/>
        </authorList>
    </citation>
    <scope>NUCLEOTIDE SEQUENCE [LARGE SCALE GENOMIC DNA]</scope>
    <source>
        <strain evidence="3 4">KC310</strain>
    </source>
</reference>
<keyword evidence="3" id="KW-0547">Nucleotide-binding</keyword>
<dbReference type="InterPro" id="IPR036890">
    <property type="entry name" value="HATPase_C_sf"/>
</dbReference>
<evidence type="ECO:0000259" key="2">
    <source>
        <dbReference type="Pfam" id="PF13581"/>
    </source>
</evidence>
<keyword evidence="1" id="KW-0808">Transferase</keyword>
<protein>
    <submittedName>
        <fullName evidence="3">ATP-binding protein</fullName>
    </submittedName>
</protein>
<dbReference type="AlphaFoldDB" id="A0A4R4VE95"/>
<dbReference type="PANTHER" id="PTHR35526:SF3">
    <property type="entry name" value="ANTI-SIGMA-F FACTOR RSBW"/>
    <property type="match status" value="1"/>
</dbReference>
<keyword evidence="3" id="KW-0067">ATP-binding</keyword>
<dbReference type="Proteomes" id="UP000295258">
    <property type="component" value="Unassembled WGS sequence"/>
</dbReference>
<comment type="caution">
    <text evidence="3">The sequence shown here is derived from an EMBL/GenBank/DDBJ whole genome shotgun (WGS) entry which is preliminary data.</text>
</comment>
<dbReference type="Gene3D" id="3.30.565.10">
    <property type="entry name" value="Histidine kinase-like ATPase, C-terminal domain"/>
    <property type="match status" value="1"/>
</dbReference>
<dbReference type="RefSeq" id="WP_132597062.1">
    <property type="nucleotide sequence ID" value="NZ_SMKO01000057.1"/>
</dbReference>
<sequence length="137" mass="14458">MGSKEAQPYIVDTRLPEEMGSITASRQIVGEALASRGYQGRHEDVLLVVSELVTNALVHGDGPPSLRMRADASSVRIEVSDAGAGLPRPREPGPGDGWGLHVVRLLSTGWGVAPAEDGKTVWCELAADLTGIHPAEL</sequence>
<dbReference type="InterPro" id="IPR050267">
    <property type="entry name" value="Anti-sigma-factor_SerPK"/>
</dbReference>
<dbReference type="Pfam" id="PF13581">
    <property type="entry name" value="HATPase_c_2"/>
    <property type="match status" value="1"/>
</dbReference>
<dbReference type="GO" id="GO:0005524">
    <property type="term" value="F:ATP binding"/>
    <property type="evidence" value="ECO:0007669"/>
    <property type="project" value="UniProtKB-KW"/>
</dbReference>
<dbReference type="PANTHER" id="PTHR35526">
    <property type="entry name" value="ANTI-SIGMA-F FACTOR RSBW-RELATED"/>
    <property type="match status" value="1"/>
</dbReference>
<dbReference type="InterPro" id="IPR003594">
    <property type="entry name" value="HATPase_dom"/>
</dbReference>
<dbReference type="GO" id="GO:0004674">
    <property type="term" value="F:protein serine/threonine kinase activity"/>
    <property type="evidence" value="ECO:0007669"/>
    <property type="project" value="UniProtKB-KW"/>
</dbReference>